<sequence>GTEAGQPAAASPLGGTLGGRPAKPPRPKWWPAAVLAQVSMTLLQIFGGLWLVGQIIGVLEPGLVTPALIMLAGVVGGPLVEWSCAAAIRGPARRYGQDAERRLREAAAGCGRARVLDPVAAELVRYREVRERYVTVTEFSTTGR</sequence>
<evidence type="ECO:0000256" key="1">
    <source>
        <dbReference type="SAM" id="MobiDB-lite"/>
    </source>
</evidence>
<feature type="region of interest" description="Disordered" evidence="1">
    <location>
        <begin position="1"/>
        <end position="25"/>
    </location>
</feature>
<name>A0A6G3SZI8_STRAQ</name>
<keyword evidence="3" id="KW-0547">Nucleotide-binding</keyword>
<keyword evidence="3" id="KW-0067">ATP-binding</keyword>
<feature type="transmembrane region" description="Helical" evidence="2">
    <location>
        <begin position="29"/>
        <end position="51"/>
    </location>
</feature>
<dbReference type="AlphaFoldDB" id="A0A6G3SZI8"/>
<proteinExistence type="predicted"/>
<comment type="caution">
    <text evidence="3">The sequence shown here is derived from an EMBL/GenBank/DDBJ whole genome shotgun (WGS) entry which is preliminary data.</text>
</comment>
<gene>
    <name evidence="3" type="ORF">G3I43_29565</name>
</gene>
<keyword evidence="2" id="KW-0812">Transmembrane</keyword>
<feature type="non-terminal residue" evidence="3">
    <location>
        <position position="1"/>
    </location>
</feature>
<keyword evidence="2" id="KW-1133">Transmembrane helix</keyword>
<keyword evidence="2" id="KW-0472">Membrane</keyword>
<protein>
    <submittedName>
        <fullName evidence="3">ATP-binding protein</fullName>
    </submittedName>
</protein>
<dbReference type="GO" id="GO:0005524">
    <property type="term" value="F:ATP binding"/>
    <property type="evidence" value="ECO:0007669"/>
    <property type="project" value="UniProtKB-KW"/>
</dbReference>
<reference evidence="3" key="1">
    <citation type="submission" date="2020-01" db="EMBL/GenBank/DDBJ databases">
        <title>Insect and environment-associated Actinomycetes.</title>
        <authorList>
            <person name="Currrie C."/>
            <person name="Chevrette M."/>
            <person name="Carlson C."/>
            <person name="Stubbendieck R."/>
            <person name="Wendt-Pienkowski E."/>
        </authorList>
    </citation>
    <scope>NUCLEOTIDE SEQUENCE</scope>
    <source>
        <strain evidence="3">SID505</strain>
    </source>
</reference>
<feature type="transmembrane region" description="Helical" evidence="2">
    <location>
        <begin position="63"/>
        <end position="88"/>
    </location>
</feature>
<organism evidence="3">
    <name type="scientific">Streptomyces anulatus</name>
    <name type="common">Streptomyces chrysomallus</name>
    <dbReference type="NCBI Taxonomy" id="1892"/>
    <lineage>
        <taxon>Bacteria</taxon>
        <taxon>Bacillati</taxon>
        <taxon>Actinomycetota</taxon>
        <taxon>Actinomycetes</taxon>
        <taxon>Kitasatosporales</taxon>
        <taxon>Streptomycetaceae</taxon>
        <taxon>Streptomyces</taxon>
    </lineage>
</organism>
<accession>A0A6G3SZI8</accession>
<dbReference type="EMBL" id="JAAGMK010000857">
    <property type="protein sequence ID" value="NEB88283.1"/>
    <property type="molecule type" value="Genomic_DNA"/>
</dbReference>
<evidence type="ECO:0000313" key="3">
    <source>
        <dbReference type="EMBL" id="NEB88283.1"/>
    </source>
</evidence>
<evidence type="ECO:0000256" key="2">
    <source>
        <dbReference type="SAM" id="Phobius"/>
    </source>
</evidence>